<reference evidence="1 2" key="1">
    <citation type="submission" date="2018-06" db="EMBL/GenBank/DDBJ databases">
        <authorList>
            <consortium name="Pathogen Informatics"/>
            <person name="Doyle S."/>
        </authorList>
    </citation>
    <scope>NUCLEOTIDE SEQUENCE [LARGE SCALE GENOMIC DNA]</scope>
    <source>
        <strain evidence="1 2">NCTC13102</strain>
    </source>
</reference>
<dbReference type="Proteomes" id="UP000250166">
    <property type="component" value="Unassembled WGS sequence"/>
</dbReference>
<proteinExistence type="predicted"/>
<dbReference type="SUPFAM" id="SSF53474">
    <property type="entry name" value="alpha/beta-Hydrolases"/>
    <property type="match status" value="1"/>
</dbReference>
<sequence>MYFGDFIPKSRKEAREYPLSYAWNVRLELARKWAELINANGGNANVVHLPEIGLKGNTHFPFADLNNRKVAALLKTWLKTKGFYE</sequence>
<evidence type="ECO:0000313" key="2">
    <source>
        <dbReference type="Proteomes" id="UP000250166"/>
    </source>
</evidence>
<dbReference type="EMBL" id="UAWL01000006">
    <property type="protein sequence ID" value="SQB97382.1"/>
    <property type="molecule type" value="Genomic_DNA"/>
</dbReference>
<dbReference type="AlphaFoldDB" id="A0A2X3B009"/>
<dbReference type="RefSeq" id="WP_023947533.1">
    <property type="nucleotide sequence ID" value="NZ_UAWL01000006.1"/>
</dbReference>
<protein>
    <submittedName>
        <fullName evidence="1">Uncharacterized protein</fullName>
    </submittedName>
</protein>
<evidence type="ECO:0000313" key="1">
    <source>
        <dbReference type="EMBL" id="SQB97382.1"/>
    </source>
</evidence>
<gene>
    <name evidence="1" type="ORF">NCTC13102_00113</name>
</gene>
<name>A0A2X3B009_9HELI</name>
<dbReference type="InterPro" id="IPR029058">
    <property type="entry name" value="AB_hydrolase_fold"/>
</dbReference>
<organism evidence="1 2">
    <name type="scientific">Helicobacter fennelliae</name>
    <dbReference type="NCBI Taxonomy" id="215"/>
    <lineage>
        <taxon>Bacteria</taxon>
        <taxon>Pseudomonadati</taxon>
        <taxon>Campylobacterota</taxon>
        <taxon>Epsilonproteobacteria</taxon>
        <taxon>Campylobacterales</taxon>
        <taxon>Helicobacteraceae</taxon>
        <taxon>Helicobacter</taxon>
    </lineage>
</organism>
<dbReference type="Gene3D" id="3.40.50.1820">
    <property type="entry name" value="alpha/beta hydrolase"/>
    <property type="match status" value="1"/>
</dbReference>
<accession>A0A2X3B009</accession>